<dbReference type="PANTHER" id="PTHR42791:SF2">
    <property type="entry name" value="N-ACETYLTRANSFERASE DOMAIN-CONTAINING PROTEIN"/>
    <property type="match status" value="1"/>
</dbReference>
<evidence type="ECO:0000313" key="2">
    <source>
        <dbReference type="Proteomes" id="UP001583172"/>
    </source>
</evidence>
<dbReference type="EMBL" id="JAZGSY010000121">
    <property type="protein sequence ID" value="KAL1840238.1"/>
    <property type="molecule type" value="Genomic_DNA"/>
</dbReference>
<keyword evidence="2" id="KW-1185">Reference proteome</keyword>
<dbReference type="CDD" id="cd04301">
    <property type="entry name" value="NAT_SF"/>
    <property type="match status" value="1"/>
</dbReference>
<accession>A0ABR3VEW4</accession>
<protein>
    <recommendedName>
        <fullName evidence="3">N-acetyltransferase domain-containing protein</fullName>
    </recommendedName>
</protein>
<proteinExistence type="predicted"/>
<sequence>MKPRMGLPGDVDAVTSVIINTMPLDPQWDYRFPYRKQYPEDHWKYTRMLFEYLLDPDYDDWIVMVVEDSLEQGGPVEVVAFGVWDISYINKRRYGPGYKPQDRKSLCLVDSVTEVEERGGKHRRDANHEHFNEFRRGQIRAYNKFFRPFGPEQMRLQILATLPEFQRRGHGSALCRWAMDLVRRDSLRHMSVMASPMGRELYTFLGFEWVGSFCIQVPGEEEKLVLQAMMYRPPTTSRTTLEDAEGRCALLVDIIDHLPTEYLLSKVILVDKTLYTITTYLVAHRLQTALLEHPQRHPGTARFVDIHSTLSPTLQLQAIPPTAHAIDNIPTSGTWPAMLNANISNMTVMRSYVPFRVAGGQDVSCMSLSLYFEDHDNLTTSDQPIAKVDIGLRVVQGREIRRSWDTVSLDYNASDSDQENANDVLRVIWDQITWGPERVLWIPKDRVASLENWELVWPSGQKAVGLVCQVVAVPAGPADSEPAYRLEVEEVIVSTAALFRLLDKIMGRDKIELSRLILEILKDQSVRSLILSATGVNRQWNDAATYLLKRRLQAEILNHTDTFRIRVEAYHMTPSGFAAASLWQFPAGAITASAAGSISSNELYTHITLRPSPPPRAIGPSEQTPASFFIPLLFHQPMSPFRQEEDDVKAHNLTENDKTPAPLVSQLLFRADIVEDWEDDEVTY</sequence>
<dbReference type="Proteomes" id="UP001583172">
    <property type="component" value="Unassembled WGS sequence"/>
</dbReference>
<dbReference type="SUPFAM" id="SSF55729">
    <property type="entry name" value="Acyl-CoA N-acyltransferases (Nat)"/>
    <property type="match status" value="1"/>
</dbReference>
<evidence type="ECO:0008006" key="3">
    <source>
        <dbReference type="Google" id="ProtNLM"/>
    </source>
</evidence>
<gene>
    <name evidence="1" type="ORF">VTJ49DRAFT_669</name>
</gene>
<dbReference type="Gene3D" id="3.40.630.30">
    <property type="match status" value="1"/>
</dbReference>
<dbReference type="PANTHER" id="PTHR42791">
    <property type="entry name" value="GNAT FAMILY ACETYLTRANSFERASE"/>
    <property type="match status" value="1"/>
</dbReference>
<name>A0ABR3VEW4_HUMIN</name>
<reference evidence="1 2" key="1">
    <citation type="journal article" date="2024" name="Commun. Biol.">
        <title>Comparative genomic analysis of thermophilic fungi reveals convergent evolutionary adaptations and gene losses.</title>
        <authorList>
            <person name="Steindorff A.S."/>
            <person name="Aguilar-Pontes M.V."/>
            <person name="Robinson A.J."/>
            <person name="Andreopoulos B."/>
            <person name="LaButti K."/>
            <person name="Kuo A."/>
            <person name="Mondo S."/>
            <person name="Riley R."/>
            <person name="Otillar R."/>
            <person name="Haridas S."/>
            <person name="Lipzen A."/>
            <person name="Grimwood J."/>
            <person name="Schmutz J."/>
            <person name="Clum A."/>
            <person name="Reid I.D."/>
            <person name="Moisan M.C."/>
            <person name="Butler G."/>
            <person name="Nguyen T.T.M."/>
            <person name="Dewar K."/>
            <person name="Conant G."/>
            <person name="Drula E."/>
            <person name="Henrissat B."/>
            <person name="Hansel C."/>
            <person name="Singer S."/>
            <person name="Hutchinson M.I."/>
            <person name="de Vries R.P."/>
            <person name="Natvig D.O."/>
            <person name="Powell A.J."/>
            <person name="Tsang A."/>
            <person name="Grigoriev I.V."/>
        </authorList>
    </citation>
    <scope>NUCLEOTIDE SEQUENCE [LARGE SCALE GENOMIC DNA]</scope>
    <source>
        <strain evidence="1 2">CBS 620.91</strain>
    </source>
</reference>
<organism evidence="1 2">
    <name type="scientific">Humicola insolens</name>
    <name type="common">Soft-rot fungus</name>
    <dbReference type="NCBI Taxonomy" id="85995"/>
    <lineage>
        <taxon>Eukaryota</taxon>
        <taxon>Fungi</taxon>
        <taxon>Dikarya</taxon>
        <taxon>Ascomycota</taxon>
        <taxon>Pezizomycotina</taxon>
        <taxon>Sordariomycetes</taxon>
        <taxon>Sordariomycetidae</taxon>
        <taxon>Sordariales</taxon>
        <taxon>Chaetomiaceae</taxon>
        <taxon>Mycothermus</taxon>
    </lineage>
</organism>
<dbReference type="InterPro" id="IPR016181">
    <property type="entry name" value="Acyl_CoA_acyltransferase"/>
</dbReference>
<evidence type="ECO:0000313" key="1">
    <source>
        <dbReference type="EMBL" id="KAL1840238.1"/>
    </source>
</evidence>
<comment type="caution">
    <text evidence="1">The sequence shown here is derived from an EMBL/GenBank/DDBJ whole genome shotgun (WGS) entry which is preliminary data.</text>
</comment>
<dbReference type="InterPro" id="IPR052523">
    <property type="entry name" value="Trichothecene_AcTrans"/>
</dbReference>